<dbReference type="InterPro" id="IPR038013">
    <property type="entry name" value="ALG11"/>
</dbReference>
<comment type="caution">
    <text evidence="6">The sequence shown here is derived from an EMBL/GenBank/DDBJ whole genome shotgun (WGS) entry which is preliminary data.</text>
</comment>
<dbReference type="PANTHER" id="PTHR45919">
    <property type="entry name" value="GDP-MAN:MAN(3)GLCNAC(2)-PP-DOL ALPHA-1,2-MANNOSYLTRANSFERASE"/>
    <property type="match status" value="1"/>
</dbReference>
<feature type="transmembrane region" description="Helical" evidence="4">
    <location>
        <begin position="26"/>
        <end position="50"/>
    </location>
</feature>
<keyword evidence="2" id="KW-0808">Transferase</keyword>
<keyword evidence="4" id="KW-0472">Membrane</keyword>
<proteinExistence type="predicted"/>
<comment type="subcellular location">
    <subcellularLocation>
        <location evidence="1">Endoplasmic reticulum membrane</location>
    </subcellularLocation>
</comment>
<evidence type="ECO:0000256" key="3">
    <source>
        <dbReference type="ARBA" id="ARBA00022824"/>
    </source>
</evidence>
<evidence type="ECO:0000259" key="5">
    <source>
        <dbReference type="Pfam" id="PF15924"/>
    </source>
</evidence>
<keyword evidence="4" id="KW-1133">Transmembrane helix</keyword>
<dbReference type="EMBL" id="RRYP01008591">
    <property type="protein sequence ID" value="TNV79676.1"/>
    <property type="molecule type" value="Genomic_DNA"/>
</dbReference>
<dbReference type="GO" id="GO:0005789">
    <property type="term" value="C:endoplasmic reticulum membrane"/>
    <property type="evidence" value="ECO:0007669"/>
    <property type="project" value="UniProtKB-SubCell"/>
</dbReference>
<dbReference type="OrthoDB" id="2276068at2759"/>
<protein>
    <recommendedName>
        <fullName evidence="5">ALG11 mannosyltransferase N-terminal domain-containing protein</fullName>
    </recommendedName>
</protein>
<feature type="domain" description="ALG11 mannosyltransferase N-terminal" evidence="5">
    <location>
        <begin position="75"/>
        <end position="244"/>
    </location>
</feature>
<keyword evidence="3" id="KW-0256">Endoplasmic reticulum</keyword>
<dbReference type="PANTHER" id="PTHR45919:SF1">
    <property type="entry name" value="GDP-MAN:MAN(3)GLCNAC(2)-PP-DOL ALPHA-1,2-MANNOSYLTRANSFERASE"/>
    <property type="match status" value="1"/>
</dbReference>
<keyword evidence="7" id="KW-1185">Reference proteome</keyword>
<dbReference type="InterPro" id="IPR031814">
    <property type="entry name" value="ALG11_N"/>
</dbReference>
<evidence type="ECO:0000256" key="1">
    <source>
        <dbReference type="ARBA" id="ARBA00004586"/>
    </source>
</evidence>
<accession>A0A8J8NT66</accession>
<evidence type="ECO:0000256" key="2">
    <source>
        <dbReference type="ARBA" id="ARBA00022679"/>
    </source>
</evidence>
<dbReference type="GO" id="GO:0006487">
    <property type="term" value="P:protein N-linked glycosylation"/>
    <property type="evidence" value="ECO:0007669"/>
    <property type="project" value="TreeGrafter"/>
</dbReference>
<dbReference type="AlphaFoldDB" id="A0A8J8NT66"/>
<evidence type="ECO:0000313" key="6">
    <source>
        <dbReference type="EMBL" id="TNV79676.1"/>
    </source>
</evidence>
<keyword evidence="4" id="KW-0812">Transmembrane</keyword>
<reference evidence="6" key="1">
    <citation type="submission" date="2019-06" db="EMBL/GenBank/DDBJ databases">
        <authorList>
            <person name="Zheng W."/>
        </authorList>
    </citation>
    <scope>NUCLEOTIDE SEQUENCE</scope>
    <source>
        <strain evidence="6">QDHG01</strain>
    </source>
</reference>
<gene>
    <name evidence="6" type="ORF">FGO68_gene8212</name>
</gene>
<sequence>MKLLINQIMSEQTSQQVLEADYTFSLFLLINLALISALILTVITLILVALTRLATHYRRKEVSLRLQPQHRDYPILAFFHPQCDGGAGGEKVLYQAIQAIQQSPHRDLQIVIYSGSTKSPGEILTHVHERFGLSIMPINLHFIRLRSQGKSLRPDNYPSFTMFWQAWASVRVCFEAMVTCPCDVFVDTMGVGYAYPVVKMFFGPKIYSYTHYPLVSYDMMRDVVNGVQQFNNREEITASKLKTVFLLWLGSH</sequence>
<organism evidence="6 7">
    <name type="scientific">Halteria grandinella</name>
    <dbReference type="NCBI Taxonomy" id="5974"/>
    <lineage>
        <taxon>Eukaryota</taxon>
        <taxon>Sar</taxon>
        <taxon>Alveolata</taxon>
        <taxon>Ciliophora</taxon>
        <taxon>Intramacronucleata</taxon>
        <taxon>Spirotrichea</taxon>
        <taxon>Stichotrichia</taxon>
        <taxon>Sporadotrichida</taxon>
        <taxon>Halteriidae</taxon>
        <taxon>Halteria</taxon>
    </lineage>
</organism>
<dbReference type="Pfam" id="PF15924">
    <property type="entry name" value="ALG11_N"/>
    <property type="match status" value="1"/>
</dbReference>
<dbReference type="GO" id="GO:0004377">
    <property type="term" value="F:GDP-Man:Man(3)GlcNAc(2)-PP-Dol alpha-1,2-mannosyltransferase activity"/>
    <property type="evidence" value="ECO:0007669"/>
    <property type="project" value="InterPro"/>
</dbReference>
<dbReference type="Proteomes" id="UP000785679">
    <property type="component" value="Unassembled WGS sequence"/>
</dbReference>
<name>A0A8J8NT66_HALGN</name>
<evidence type="ECO:0000313" key="7">
    <source>
        <dbReference type="Proteomes" id="UP000785679"/>
    </source>
</evidence>
<evidence type="ECO:0000256" key="4">
    <source>
        <dbReference type="SAM" id="Phobius"/>
    </source>
</evidence>